<protein>
    <submittedName>
        <fullName evidence="1">Uncharacterized protein</fullName>
    </submittedName>
</protein>
<dbReference type="KEGG" id="crx:CRECT_2156"/>
<dbReference type="EMBL" id="CP012543">
    <property type="protein sequence ID" value="QCD47757.1"/>
    <property type="molecule type" value="Genomic_DNA"/>
</dbReference>
<dbReference type="RefSeq" id="WP_002945784.1">
    <property type="nucleotide sequence ID" value="NZ_CP012543.1"/>
</dbReference>
<proteinExistence type="predicted"/>
<sequence length="270" mass="32297">MKKILFIFFISSLYGDLFAQVFTYNLNFVRVNLNTKQIAKDKYINFDLETDKDKYGENLAYFANEYTYENKDVLSPLRIDADENKKAVVKFEACDKLNKKLLACNGMGKDEISNFKHKDISNYYFKIDNNNYSVKILRDYNEDSLGRAIDVKECAVIVSKYKDKKWHFCYNNISMQEVSAKKDIIEFRGGNQDRLGNIVDFYMSFKYLESDFYLYEYVWKFGRIDENSDKEIFDKAEIYYKYTNEKDKIYINEVTPELLNKMREIFYKNK</sequence>
<reference evidence="1 2" key="1">
    <citation type="submission" date="2016-07" db="EMBL/GenBank/DDBJ databases">
        <title>Comparative genomics of the Campylobacter concisus group.</title>
        <authorList>
            <person name="Miller W.G."/>
            <person name="Yee E."/>
            <person name="Chapman M.H."/>
            <person name="Huynh S."/>
            <person name="Bono J.L."/>
            <person name="On S.L.W."/>
            <person name="StLeger J."/>
            <person name="Foster G."/>
            <person name="Parker C.T."/>
        </authorList>
    </citation>
    <scope>NUCLEOTIDE SEQUENCE [LARGE SCALE GENOMIC DNA]</scope>
    <source>
        <strain evidence="1 2">ATCC 33238</strain>
    </source>
</reference>
<dbReference type="Proteomes" id="UP000502377">
    <property type="component" value="Chromosome"/>
</dbReference>
<organism evidence="1 2">
    <name type="scientific">Campylobacter rectus</name>
    <name type="common">Wolinella recta</name>
    <dbReference type="NCBI Taxonomy" id="203"/>
    <lineage>
        <taxon>Bacteria</taxon>
        <taxon>Pseudomonadati</taxon>
        <taxon>Campylobacterota</taxon>
        <taxon>Epsilonproteobacteria</taxon>
        <taxon>Campylobacterales</taxon>
        <taxon>Campylobacteraceae</taxon>
        <taxon>Campylobacter</taxon>
    </lineage>
</organism>
<gene>
    <name evidence="1" type="ORF">CRECT_2156</name>
</gene>
<name>A0A6G5QQ78_CAMRE</name>
<evidence type="ECO:0000313" key="2">
    <source>
        <dbReference type="Proteomes" id="UP000502377"/>
    </source>
</evidence>
<evidence type="ECO:0000313" key="1">
    <source>
        <dbReference type="EMBL" id="QCD47757.1"/>
    </source>
</evidence>
<accession>A0A6G5QQ78</accession>
<dbReference type="AlphaFoldDB" id="A0A6G5QQ78"/>